<dbReference type="EMBL" id="BFEA01001442">
    <property type="protein sequence ID" value="GBG93329.1"/>
    <property type="molecule type" value="Genomic_DNA"/>
</dbReference>
<dbReference type="InterPro" id="IPR043502">
    <property type="entry name" value="DNA/RNA_pol_sf"/>
</dbReference>
<feature type="non-terminal residue" evidence="2">
    <location>
        <position position="427"/>
    </location>
</feature>
<feature type="domain" description="Integrase catalytic" evidence="1">
    <location>
        <begin position="266"/>
        <end position="427"/>
    </location>
</feature>
<dbReference type="Gene3D" id="3.10.10.10">
    <property type="entry name" value="HIV Type 1 Reverse Transcriptase, subunit A, domain 1"/>
    <property type="match status" value="1"/>
</dbReference>
<dbReference type="InterPro" id="IPR036397">
    <property type="entry name" value="RNaseH_sf"/>
</dbReference>
<dbReference type="PANTHER" id="PTHR37984">
    <property type="entry name" value="PROTEIN CBG26694"/>
    <property type="match status" value="1"/>
</dbReference>
<dbReference type="OrthoDB" id="6757216at2759"/>
<dbReference type="InterPro" id="IPR012337">
    <property type="entry name" value="RNaseH-like_sf"/>
</dbReference>
<dbReference type="Pfam" id="PF00078">
    <property type="entry name" value="RVT_1"/>
    <property type="match status" value="1"/>
</dbReference>
<dbReference type="Gramene" id="GBG93329">
    <property type="protein sequence ID" value="GBG93329"/>
    <property type="gene ID" value="CBR_g64776"/>
</dbReference>
<evidence type="ECO:0000259" key="1">
    <source>
        <dbReference type="PROSITE" id="PS50994"/>
    </source>
</evidence>
<dbReference type="InterPro" id="IPR000477">
    <property type="entry name" value="RT_dom"/>
</dbReference>
<reference evidence="2 3" key="1">
    <citation type="journal article" date="2018" name="Cell">
        <title>The Chara Genome: Secondary Complexity and Implications for Plant Terrestrialization.</title>
        <authorList>
            <person name="Nishiyama T."/>
            <person name="Sakayama H."/>
            <person name="Vries J.D."/>
            <person name="Buschmann H."/>
            <person name="Saint-Marcoux D."/>
            <person name="Ullrich K.K."/>
            <person name="Haas F.B."/>
            <person name="Vanderstraeten L."/>
            <person name="Becker D."/>
            <person name="Lang D."/>
            <person name="Vosolsobe S."/>
            <person name="Rombauts S."/>
            <person name="Wilhelmsson P.K.I."/>
            <person name="Janitza P."/>
            <person name="Kern R."/>
            <person name="Heyl A."/>
            <person name="Rumpler F."/>
            <person name="Villalobos L.I.A.C."/>
            <person name="Clay J.M."/>
            <person name="Skokan R."/>
            <person name="Toyoda A."/>
            <person name="Suzuki Y."/>
            <person name="Kagoshima H."/>
            <person name="Schijlen E."/>
            <person name="Tajeshwar N."/>
            <person name="Catarino B."/>
            <person name="Hetherington A.J."/>
            <person name="Saltykova A."/>
            <person name="Bonnot C."/>
            <person name="Breuninger H."/>
            <person name="Symeonidi A."/>
            <person name="Radhakrishnan G.V."/>
            <person name="Van Nieuwerburgh F."/>
            <person name="Deforce D."/>
            <person name="Chang C."/>
            <person name="Karol K.G."/>
            <person name="Hedrich R."/>
            <person name="Ulvskov P."/>
            <person name="Glockner G."/>
            <person name="Delwiche C.F."/>
            <person name="Petrasek J."/>
            <person name="Van de Peer Y."/>
            <person name="Friml J."/>
            <person name="Beilby M."/>
            <person name="Dolan L."/>
            <person name="Kohara Y."/>
            <person name="Sugano S."/>
            <person name="Fujiyama A."/>
            <person name="Delaux P.-M."/>
            <person name="Quint M."/>
            <person name="TheiBen G."/>
            <person name="Hagemann M."/>
            <person name="Harholt J."/>
            <person name="Dunand C."/>
            <person name="Zachgo S."/>
            <person name="Langdale J."/>
            <person name="Maumus F."/>
            <person name="Straeten D.V.D."/>
            <person name="Gould S.B."/>
            <person name="Rensing S.A."/>
        </authorList>
    </citation>
    <scope>NUCLEOTIDE SEQUENCE [LARGE SCALE GENOMIC DNA]</scope>
    <source>
        <strain evidence="2 3">S276</strain>
    </source>
</reference>
<dbReference type="AlphaFoldDB" id="A0A388MFR4"/>
<protein>
    <recommendedName>
        <fullName evidence="1">Integrase catalytic domain-containing protein</fullName>
    </recommendedName>
</protein>
<dbReference type="InterPro" id="IPR050951">
    <property type="entry name" value="Retrovirus_Pol_polyprotein"/>
</dbReference>
<comment type="caution">
    <text evidence="2">The sequence shown here is derived from an EMBL/GenBank/DDBJ whole genome shotgun (WGS) entry which is preliminary data.</text>
</comment>
<dbReference type="SUPFAM" id="SSF53098">
    <property type="entry name" value="Ribonuclease H-like"/>
    <property type="match status" value="1"/>
</dbReference>
<dbReference type="PROSITE" id="PS50994">
    <property type="entry name" value="INTEGRASE"/>
    <property type="match status" value="1"/>
</dbReference>
<dbReference type="Gene3D" id="3.30.420.10">
    <property type="entry name" value="Ribonuclease H-like superfamily/Ribonuclease H"/>
    <property type="match status" value="1"/>
</dbReference>
<evidence type="ECO:0000313" key="2">
    <source>
        <dbReference type="EMBL" id="GBG93329.1"/>
    </source>
</evidence>
<proteinExistence type="predicted"/>
<dbReference type="InterPro" id="IPR001584">
    <property type="entry name" value="Integrase_cat-core"/>
</dbReference>
<gene>
    <name evidence="2" type="ORF">CBR_g64776</name>
</gene>
<dbReference type="GO" id="GO:0015074">
    <property type="term" value="P:DNA integration"/>
    <property type="evidence" value="ECO:0007669"/>
    <property type="project" value="InterPro"/>
</dbReference>
<dbReference type="GO" id="GO:0003676">
    <property type="term" value="F:nucleic acid binding"/>
    <property type="evidence" value="ECO:0007669"/>
    <property type="project" value="InterPro"/>
</dbReference>
<dbReference type="Pfam" id="PF00665">
    <property type="entry name" value="rve"/>
    <property type="match status" value="1"/>
</dbReference>
<dbReference type="SUPFAM" id="SSF56672">
    <property type="entry name" value="DNA/RNA polymerases"/>
    <property type="match status" value="1"/>
</dbReference>
<keyword evidence="3" id="KW-1185">Reference proteome</keyword>
<dbReference type="PANTHER" id="PTHR37984:SF5">
    <property type="entry name" value="PROTEIN NYNRIN-LIKE"/>
    <property type="match status" value="1"/>
</dbReference>
<name>A0A388MFR4_CHABU</name>
<accession>A0A388MFR4</accession>
<dbReference type="Proteomes" id="UP000265515">
    <property type="component" value="Unassembled WGS sequence"/>
</dbReference>
<dbReference type="CDD" id="cd01647">
    <property type="entry name" value="RT_LTR"/>
    <property type="match status" value="1"/>
</dbReference>
<sequence>MVAQTLSQSTGVMASQPIVLTPEEVAIQRAAIREAQLQQALGEIKAEKEKMIRRRAKMQWRPADVSKLEEMDLTNMDDDVRTLRNQLVGEANINKHNFPSFSKKALDLEAKIGHGQTPTTDGRRKTLPPNWKAKGHIMFVDNDGSTIELEVDFQAGVGSEAGNVEVSRGGTVAASVQKGELDDLRRQLKDLIEKGWIRPSVSPYGSPVLFAPKKGGTLRMCIDYRGLNAITVKNVEPLPRIDDLLDRVQGCWYFSKIDLKSEYHQIAIRPEDQHKTAFQTRLGESLSMDFMDTLVTSKSGMRYIYVIVDRFSKYARLVAMPETAKTEYVIRLFKENCVRDFGLPKSTISDRDVQFTSDLWKAAAAEQGTQLQMTSGNHPEANGQAEQMNRAVQHLLRHYSKPDQVDWDEKLALIASLYNNAVHSATR</sequence>
<evidence type="ECO:0000313" key="3">
    <source>
        <dbReference type="Proteomes" id="UP000265515"/>
    </source>
</evidence>
<organism evidence="2 3">
    <name type="scientific">Chara braunii</name>
    <name type="common">Braun's stonewort</name>
    <dbReference type="NCBI Taxonomy" id="69332"/>
    <lineage>
        <taxon>Eukaryota</taxon>
        <taxon>Viridiplantae</taxon>
        <taxon>Streptophyta</taxon>
        <taxon>Charophyceae</taxon>
        <taxon>Charales</taxon>
        <taxon>Characeae</taxon>
        <taxon>Chara</taxon>
    </lineage>
</organism>